<dbReference type="AlphaFoldDB" id="A0A563VLY7"/>
<dbReference type="InterPro" id="IPR037997">
    <property type="entry name" value="Dgk1-like"/>
</dbReference>
<feature type="transmembrane region" description="Helical" evidence="1">
    <location>
        <begin position="161"/>
        <end position="178"/>
    </location>
</feature>
<organism evidence="2 3">
    <name type="scientific">Hyella patelloides LEGE 07179</name>
    <dbReference type="NCBI Taxonomy" id="945734"/>
    <lineage>
        <taxon>Bacteria</taxon>
        <taxon>Bacillati</taxon>
        <taxon>Cyanobacteriota</taxon>
        <taxon>Cyanophyceae</taxon>
        <taxon>Pleurocapsales</taxon>
        <taxon>Hyellaceae</taxon>
        <taxon>Hyella</taxon>
    </lineage>
</organism>
<keyword evidence="1" id="KW-0812">Transmembrane</keyword>
<reference evidence="2 3" key="1">
    <citation type="submission" date="2019-01" db="EMBL/GenBank/DDBJ databases">
        <authorList>
            <person name="Brito A."/>
        </authorList>
    </citation>
    <scope>NUCLEOTIDE SEQUENCE [LARGE SCALE GENOMIC DNA]</scope>
    <source>
        <strain evidence="2">1</strain>
    </source>
</reference>
<dbReference type="Proteomes" id="UP000320055">
    <property type="component" value="Unassembled WGS sequence"/>
</dbReference>
<evidence type="ECO:0000256" key="1">
    <source>
        <dbReference type="SAM" id="Phobius"/>
    </source>
</evidence>
<gene>
    <name evidence="2" type="primary">vte</name>
    <name evidence="2" type="ORF">H1P_1490014</name>
</gene>
<feature type="transmembrane region" description="Helical" evidence="1">
    <location>
        <begin position="67"/>
        <end position="87"/>
    </location>
</feature>
<keyword evidence="1" id="KW-0472">Membrane</keyword>
<dbReference type="PANTHER" id="PTHR31303:SF1">
    <property type="entry name" value="CTP-DEPENDENT DIACYLGLYCEROL KINASE 1"/>
    <property type="match status" value="1"/>
</dbReference>
<dbReference type="RefSeq" id="WP_144870435.1">
    <property type="nucleotide sequence ID" value="NZ_LR213900.1"/>
</dbReference>
<dbReference type="EC" id="2.7.1.182" evidence="2"/>
<accession>A0A563VLY7</accession>
<name>A0A563VLY7_9CYAN</name>
<protein>
    <submittedName>
        <fullName evidence="2">Phytol kinase</fullName>
        <ecNumber evidence="2">2.7.1.182</ecNumber>
    </submittedName>
</protein>
<proteinExistence type="predicted"/>
<evidence type="ECO:0000313" key="2">
    <source>
        <dbReference type="EMBL" id="VEP12431.1"/>
    </source>
</evidence>
<keyword evidence="1" id="KW-1133">Transmembrane helix</keyword>
<feature type="transmembrane region" description="Helical" evidence="1">
    <location>
        <begin position="184"/>
        <end position="203"/>
    </location>
</feature>
<dbReference type="PANTHER" id="PTHR31303">
    <property type="entry name" value="CTP-DEPENDENT DIACYLGLYCEROL KINASE 1"/>
    <property type="match status" value="1"/>
</dbReference>
<feature type="transmembrane region" description="Helical" evidence="1">
    <location>
        <begin position="122"/>
        <end position="140"/>
    </location>
</feature>
<keyword evidence="2" id="KW-0808">Transferase</keyword>
<sequence>MTYLSESIPQLFYPLIIIFIYLTILVTIAEALNRFINDDPELTRKVVHIGSGNVILLAWWLNIEAKVIVAAAVIASIIALTSYFTPILPSINSVGRKSLGTLFYAVSIGVLAQAFWKDYPQYTAIGILVMAWGDGMAAIIGQRFGKHTYRVFDINKSWEGSTAMAIATFIVTSTVLLFSQGNSAQTWLIAGLIAIIATALEAFSKLGIDNLTVPLASGLICYGCYQML</sequence>
<feature type="transmembrane region" description="Helical" evidence="1">
    <location>
        <begin position="99"/>
        <end position="116"/>
    </location>
</feature>
<keyword evidence="2" id="KW-0418">Kinase</keyword>
<dbReference type="EMBL" id="CAACVJ010000056">
    <property type="protein sequence ID" value="VEP12431.1"/>
    <property type="molecule type" value="Genomic_DNA"/>
</dbReference>
<keyword evidence="3" id="KW-1185">Reference proteome</keyword>
<dbReference type="OrthoDB" id="8149352at2"/>
<dbReference type="GO" id="GO:0010276">
    <property type="term" value="F:phytol kinase activity"/>
    <property type="evidence" value="ECO:0007669"/>
    <property type="project" value="UniProtKB-EC"/>
</dbReference>
<dbReference type="GO" id="GO:0004143">
    <property type="term" value="F:ATP-dependent diacylglycerol kinase activity"/>
    <property type="evidence" value="ECO:0007669"/>
    <property type="project" value="InterPro"/>
</dbReference>
<evidence type="ECO:0000313" key="3">
    <source>
        <dbReference type="Proteomes" id="UP000320055"/>
    </source>
</evidence>
<feature type="transmembrane region" description="Helical" evidence="1">
    <location>
        <begin position="12"/>
        <end position="33"/>
    </location>
</feature>